<evidence type="ECO:0000313" key="4">
    <source>
        <dbReference type="EMBL" id="GAA2718800.1"/>
    </source>
</evidence>
<feature type="domain" description="HTH tetR-type" evidence="3">
    <location>
        <begin position="22"/>
        <end position="82"/>
    </location>
</feature>
<dbReference type="SUPFAM" id="SSF48498">
    <property type="entry name" value="Tetracyclin repressor-like, C-terminal domain"/>
    <property type="match status" value="1"/>
</dbReference>
<dbReference type="InterPro" id="IPR009057">
    <property type="entry name" value="Homeodomain-like_sf"/>
</dbReference>
<dbReference type="Pfam" id="PF00440">
    <property type="entry name" value="TetR_N"/>
    <property type="match status" value="1"/>
</dbReference>
<evidence type="ECO:0000256" key="2">
    <source>
        <dbReference type="PROSITE-ProRule" id="PRU00335"/>
    </source>
</evidence>
<protein>
    <submittedName>
        <fullName evidence="4">TetR/AcrR family transcriptional regulator</fullName>
    </submittedName>
</protein>
<dbReference type="Gene3D" id="1.10.357.10">
    <property type="entry name" value="Tetracycline Repressor, domain 2"/>
    <property type="match status" value="1"/>
</dbReference>
<dbReference type="PANTHER" id="PTHR43479">
    <property type="entry name" value="ACREF/ENVCD OPERON REPRESSOR-RELATED"/>
    <property type="match status" value="1"/>
</dbReference>
<reference evidence="4 5" key="1">
    <citation type="journal article" date="2019" name="Int. J. Syst. Evol. Microbiol.">
        <title>The Global Catalogue of Microorganisms (GCM) 10K type strain sequencing project: providing services to taxonomists for standard genome sequencing and annotation.</title>
        <authorList>
            <consortium name="The Broad Institute Genomics Platform"/>
            <consortium name="The Broad Institute Genome Sequencing Center for Infectious Disease"/>
            <person name="Wu L."/>
            <person name="Ma J."/>
        </authorList>
    </citation>
    <scope>NUCLEOTIDE SEQUENCE [LARGE SCALE GENOMIC DNA]</scope>
    <source>
        <strain evidence="4 5">JCM 8201</strain>
    </source>
</reference>
<keyword evidence="1 2" id="KW-0238">DNA-binding</keyword>
<evidence type="ECO:0000259" key="3">
    <source>
        <dbReference type="PROSITE" id="PS50977"/>
    </source>
</evidence>
<sequence length="209" mass="22263">MASERGSSATRWAGVSLADRRSERRALLVEAAFELFGTEGEAAVSVRAVCRSARLHARYFYENFAGTDELLGAVYDQVAAELAERLLAAEAAGQGGDPAAGLRAGIHGVLEFSSADPRRGRVLFTEGRANPVLAARRQATQTALMDAALQQSTQVRPELGSRQARVSAAMFTGAMVELAHQWLSGTLGEDLDAVVEYAASLVMHGDPRC</sequence>
<dbReference type="InterPro" id="IPR001647">
    <property type="entry name" value="HTH_TetR"/>
</dbReference>
<keyword evidence="5" id="KW-1185">Reference proteome</keyword>
<dbReference type="Proteomes" id="UP001501842">
    <property type="component" value="Unassembled WGS sequence"/>
</dbReference>
<feature type="DNA-binding region" description="H-T-H motif" evidence="2">
    <location>
        <begin position="45"/>
        <end position="64"/>
    </location>
</feature>
<evidence type="ECO:0000256" key="1">
    <source>
        <dbReference type="ARBA" id="ARBA00023125"/>
    </source>
</evidence>
<dbReference type="PROSITE" id="PS50977">
    <property type="entry name" value="HTH_TETR_2"/>
    <property type="match status" value="1"/>
</dbReference>
<name>A0ABN3TTD3_9ACTN</name>
<organism evidence="4 5">
    <name type="scientific">Actinocorallia aurantiaca</name>
    <dbReference type="NCBI Taxonomy" id="46204"/>
    <lineage>
        <taxon>Bacteria</taxon>
        <taxon>Bacillati</taxon>
        <taxon>Actinomycetota</taxon>
        <taxon>Actinomycetes</taxon>
        <taxon>Streptosporangiales</taxon>
        <taxon>Thermomonosporaceae</taxon>
        <taxon>Actinocorallia</taxon>
    </lineage>
</organism>
<proteinExistence type="predicted"/>
<gene>
    <name evidence="4" type="ORF">GCM10010439_02620</name>
</gene>
<accession>A0ABN3TTD3</accession>
<dbReference type="SUPFAM" id="SSF46689">
    <property type="entry name" value="Homeodomain-like"/>
    <property type="match status" value="1"/>
</dbReference>
<evidence type="ECO:0000313" key="5">
    <source>
        <dbReference type="Proteomes" id="UP001501842"/>
    </source>
</evidence>
<dbReference type="InterPro" id="IPR036271">
    <property type="entry name" value="Tet_transcr_reg_TetR-rel_C_sf"/>
</dbReference>
<comment type="caution">
    <text evidence="4">The sequence shown here is derived from an EMBL/GenBank/DDBJ whole genome shotgun (WGS) entry which is preliminary data.</text>
</comment>
<dbReference type="InterPro" id="IPR050624">
    <property type="entry name" value="HTH-type_Tx_Regulator"/>
</dbReference>
<dbReference type="RefSeq" id="WP_344448194.1">
    <property type="nucleotide sequence ID" value="NZ_BAAATZ010000002.1"/>
</dbReference>
<dbReference type="PANTHER" id="PTHR43479:SF11">
    <property type="entry name" value="ACREF_ENVCD OPERON REPRESSOR-RELATED"/>
    <property type="match status" value="1"/>
</dbReference>
<dbReference type="EMBL" id="BAAATZ010000002">
    <property type="protein sequence ID" value="GAA2718800.1"/>
    <property type="molecule type" value="Genomic_DNA"/>
</dbReference>